<gene>
    <name evidence="1" type="ORF">LCGC14_1798500</name>
</gene>
<protein>
    <submittedName>
        <fullName evidence="1">Uncharacterized protein</fullName>
    </submittedName>
</protein>
<sequence length="218" mass="25720">MNFDTIQKNCTNLIDLGINPQKISANASLLGLNPKTIQSHYNFLRSLGITPQKIISQAGLLQRNSNTISSNYNYLVNMIKIKETKIQNFPQLLSENPDSFVKKMRILKLDILGLKRKSEFNPNKYEMFFLSSPATLMAKKDYCNFYKIDFRNHLTLFKHTWGRLMRKVDKTLSDKEARELGRNLTSPYKQRYDKWMIEYRKWGKKFALRRGRRLVTRV</sequence>
<name>A0A0F9GQ90_9ZZZZ</name>
<dbReference type="EMBL" id="LAZR01017290">
    <property type="protein sequence ID" value="KKM01030.1"/>
    <property type="molecule type" value="Genomic_DNA"/>
</dbReference>
<accession>A0A0F9GQ90</accession>
<dbReference type="AlphaFoldDB" id="A0A0F9GQ90"/>
<organism evidence="1">
    <name type="scientific">marine sediment metagenome</name>
    <dbReference type="NCBI Taxonomy" id="412755"/>
    <lineage>
        <taxon>unclassified sequences</taxon>
        <taxon>metagenomes</taxon>
        <taxon>ecological metagenomes</taxon>
    </lineage>
</organism>
<comment type="caution">
    <text evidence="1">The sequence shown here is derived from an EMBL/GenBank/DDBJ whole genome shotgun (WGS) entry which is preliminary data.</text>
</comment>
<dbReference type="InterPro" id="IPR038538">
    <property type="entry name" value="MTERF_sf"/>
</dbReference>
<reference evidence="1" key="1">
    <citation type="journal article" date="2015" name="Nature">
        <title>Complex archaea that bridge the gap between prokaryotes and eukaryotes.</title>
        <authorList>
            <person name="Spang A."/>
            <person name="Saw J.H."/>
            <person name="Jorgensen S.L."/>
            <person name="Zaremba-Niedzwiedzka K."/>
            <person name="Martijn J."/>
            <person name="Lind A.E."/>
            <person name="van Eijk R."/>
            <person name="Schleper C."/>
            <person name="Guy L."/>
            <person name="Ettema T.J."/>
        </authorList>
    </citation>
    <scope>NUCLEOTIDE SEQUENCE</scope>
</reference>
<dbReference type="Gene3D" id="1.25.70.10">
    <property type="entry name" value="Transcription termination factor 3, mitochondrial"/>
    <property type="match status" value="1"/>
</dbReference>
<evidence type="ECO:0000313" key="1">
    <source>
        <dbReference type="EMBL" id="KKM01030.1"/>
    </source>
</evidence>
<proteinExistence type="predicted"/>